<evidence type="ECO:0000256" key="5">
    <source>
        <dbReference type="ARBA" id="ARBA00022806"/>
    </source>
</evidence>
<dbReference type="VEuPathDB" id="FungiDB:LELG_01043"/>
<dbReference type="Gene3D" id="3.40.50.300">
    <property type="entry name" value="P-loop containing nucleotide triphosphate hydrolases"/>
    <property type="match status" value="2"/>
</dbReference>
<protein>
    <recommendedName>
        <fullName evidence="10">ATP-dependent RNA helicase SUV3, mitochondrial</fullName>
        <ecNumber evidence="2">3.6.4.13</ecNumber>
    </recommendedName>
</protein>
<evidence type="ECO:0000256" key="7">
    <source>
        <dbReference type="ARBA" id="ARBA00022946"/>
    </source>
</evidence>
<dbReference type="FunFam" id="3.40.50.300:FF:000269">
    <property type="entry name" value="ATP-dependent RNA helicase SUPV3L1, mitochondrial"/>
    <property type="match status" value="1"/>
</dbReference>
<dbReference type="Proteomes" id="UP000001996">
    <property type="component" value="Unassembled WGS sequence"/>
</dbReference>
<dbReference type="OrthoDB" id="6692397at2759"/>
<comment type="catalytic activity">
    <reaction evidence="9">
        <text>ATP + H2O = ADP + phosphate + H(+)</text>
        <dbReference type="Rhea" id="RHEA:13065"/>
        <dbReference type="ChEBI" id="CHEBI:15377"/>
        <dbReference type="ChEBI" id="CHEBI:15378"/>
        <dbReference type="ChEBI" id="CHEBI:30616"/>
        <dbReference type="ChEBI" id="CHEBI:43474"/>
        <dbReference type="ChEBI" id="CHEBI:456216"/>
        <dbReference type="EC" id="3.6.4.13"/>
    </reaction>
</comment>
<dbReference type="SUPFAM" id="SSF52540">
    <property type="entry name" value="P-loop containing nucleoside triphosphate hydrolases"/>
    <property type="match status" value="1"/>
</dbReference>
<evidence type="ECO:0000259" key="12">
    <source>
        <dbReference type="PROSITE" id="PS51194"/>
    </source>
</evidence>
<dbReference type="AlphaFoldDB" id="A5DUK7"/>
<dbReference type="FunCoup" id="A5DUK7">
    <property type="interactions" value="658"/>
</dbReference>
<proteinExistence type="predicted"/>
<feature type="domain" description="Helicase C-terminal" evidence="12">
    <location>
        <begin position="395"/>
        <end position="550"/>
    </location>
</feature>
<dbReference type="CDD" id="cd17913">
    <property type="entry name" value="DEXQc_Suv3"/>
    <property type="match status" value="1"/>
</dbReference>
<dbReference type="EMBL" id="CH981524">
    <property type="protein sequence ID" value="EDK42865.1"/>
    <property type="molecule type" value="Genomic_DNA"/>
</dbReference>
<dbReference type="Pfam" id="PF12513">
    <property type="entry name" value="SUV3_C"/>
    <property type="match status" value="1"/>
</dbReference>
<dbReference type="CDD" id="cd18805">
    <property type="entry name" value="SF2_C_suv3"/>
    <property type="match status" value="1"/>
</dbReference>
<dbReference type="SMART" id="SM00490">
    <property type="entry name" value="HELICc"/>
    <property type="match status" value="1"/>
</dbReference>
<feature type="signal peptide" evidence="11">
    <location>
        <begin position="1"/>
        <end position="31"/>
    </location>
</feature>
<dbReference type="HOGENOM" id="CLU_010647_2_2_1"/>
<dbReference type="InterPro" id="IPR001650">
    <property type="entry name" value="Helicase_C-like"/>
</dbReference>
<gene>
    <name evidence="13" type="ORF">LELG_01043</name>
</gene>
<dbReference type="FunFam" id="3.40.50.300:FF:001549">
    <property type="entry name" value="SUV3p ATP-dependent RNA helicase"/>
    <property type="match status" value="1"/>
</dbReference>
<feature type="chain" id="PRO_5002681459" description="ATP-dependent RNA helicase SUV3, mitochondrial" evidence="11">
    <location>
        <begin position="32"/>
        <end position="739"/>
    </location>
</feature>
<dbReference type="STRING" id="379508.A5DUK7"/>
<dbReference type="InParanoid" id="A5DUK7"/>
<evidence type="ECO:0000256" key="4">
    <source>
        <dbReference type="ARBA" id="ARBA00022801"/>
    </source>
</evidence>
<evidence type="ECO:0000313" key="14">
    <source>
        <dbReference type="Proteomes" id="UP000001996"/>
    </source>
</evidence>
<dbReference type="GO" id="GO:0008859">
    <property type="term" value="F:exoribonuclease II activity"/>
    <property type="evidence" value="ECO:0007669"/>
    <property type="project" value="EnsemblFungi"/>
</dbReference>
<dbReference type="PANTHER" id="PTHR12131">
    <property type="entry name" value="ATP-DEPENDENT RNA AND DNA HELICASE"/>
    <property type="match status" value="1"/>
</dbReference>
<dbReference type="Pfam" id="PF00271">
    <property type="entry name" value="Helicase_C"/>
    <property type="match status" value="1"/>
</dbReference>
<keyword evidence="4" id="KW-0378">Hydrolase</keyword>
<dbReference type="Gene3D" id="1.20.58.1080">
    <property type="match status" value="1"/>
</dbReference>
<dbReference type="InterPro" id="IPR055206">
    <property type="entry name" value="DEXQc_SUV3"/>
</dbReference>
<keyword evidence="7" id="KW-0809">Transit peptide</keyword>
<keyword evidence="3" id="KW-0547">Nucleotide-binding</keyword>
<evidence type="ECO:0000256" key="3">
    <source>
        <dbReference type="ARBA" id="ARBA00022741"/>
    </source>
</evidence>
<dbReference type="InterPro" id="IPR022192">
    <property type="entry name" value="SUV3_C"/>
</dbReference>
<dbReference type="GO" id="GO:0000965">
    <property type="term" value="P:mitochondrial RNA 3'-end processing"/>
    <property type="evidence" value="ECO:0007669"/>
    <property type="project" value="TreeGrafter"/>
</dbReference>
<dbReference type="GO" id="GO:0006264">
    <property type="term" value="P:mitochondrial DNA replication"/>
    <property type="evidence" value="ECO:0007669"/>
    <property type="project" value="EnsemblFungi"/>
</dbReference>
<evidence type="ECO:0000256" key="2">
    <source>
        <dbReference type="ARBA" id="ARBA00012552"/>
    </source>
</evidence>
<dbReference type="PANTHER" id="PTHR12131:SF1">
    <property type="entry name" value="ATP-DEPENDENT RNA HELICASE SUPV3L1, MITOCHONDRIAL-RELATED"/>
    <property type="match status" value="1"/>
</dbReference>
<keyword evidence="14" id="KW-1185">Reference proteome</keyword>
<dbReference type="Pfam" id="PF22527">
    <property type="entry name" value="DEXQc_Suv3"/>
    <property type="match status" value="1"/>
</dbReference>
<evidence type="ECO:0000313" key="13">
    <source>
        <dbReference type="EMBL" id="EDK42865.1"/>
    </source>
</evidence>
<evidence type="ECO:0000256" key="10">
    <source>
        <dbReference type="ARBA" id="ARBA00071444"/>
    </source>
</evidence>
<keyword evidence="8" id="KW-0496">Mitochondrion</keyword>
<evidence type="ECO:0000256" key="9">
    <source>
        <dbReference type="ARBA" id="ARBA00047984"/>
    </source>
</evidence>
<dbReference type="InterPro" id="IPR027417">
    <property type="entry name" value="P-loop_NTPase"/>
</dbReference>
<evidence type="ECO:0000256" key="8">
    <source>
        <dbReference type="ARBA" id="ARBA00023128"/>
    </source>
</evidence>
<evidence type="ECO:0000256" key="11">
    <source>
        <dbReference type="SAM" id="SignalP"/>
    </source>
</evidence>
<accession>A5DUK7</accession>
<dbReference type="GO" id="GO:0005524">
    <property type="term" value="F:ATP binding"/>
    <property type="evidence" value="ECO:0007669"/>
    <property type="project" value="UniProtKB-KW"/>
</dbReference>
<keyword evidence="5" id="KW-0347">Helicase</keyword>
<dbReference type="Gene3D" id="1.20.272.40">
    <property type="match status" value="1"/>
</dbReference>
<evidence type="ECO:0000256" key="1">
    <source>
        <dbReference type="ARBA" id="ARBA00004173"/>
    </source>
</evidence>
<sequence length="739" mass="85493">MLCTKRRCPLQLMSLFRCLLLVLLLQHPVRFTLHRAALHFQSHKVLLGAIRRNHQTATLNIPKNNVSRVSLELGQSTSSTTTSIAPTEKDDLIKTLQLPLEKVYLKIKNREFQRQFKYLNDMTSLQLKNFQKFTTNLENRIRDETNYDIKSLSVVNFISPNLANIPRLVRLIHLDHYPRQLLAYHQLQDKQELLTYLLTRTFYQYYEKYTIQTTPFESKEIDFSNPTEWFPEARKMKRKIVMHVGPTNSGKTYRSLVQLSKSKTGYYAGPLRLLAREIWERFNKQGVGCNLITGEEIIPSIDEYGHISGVASGTIEMIPLHKTMDLCVIDEIQMIQDEQRGSVWTNAVLGVLAREIHLCGEESAVPLIEKLVKYTGDDLEIKRFKRMGKLTVESQPVDLYSLRKGDCLVAFAKRKILEYKSKLEKNTNLRVGVVYGGLPPEIRAQEAEKFNTGKYDVLVASDAVGMGLNLKIKRIVFSSTNKYNGTELKNLTPSQVKQIAGRAGRFSVEKGSQEGFVTALTRESLVFIKKNMDTPIEYLSRARIWPSELVWKHYMANQSTTESLYETFTRFLSEKMKFEHEDYELSEVAPKLEILQIISDDKYLRNMTINDQFVLAETPINLRGVLGNELIQPIIKMFLQNVVDRQSRTIFEFSLLQDPLIIEVLSSRPILKSVESTMENVEILEAIHKLVLVFLWLSQRYSTLFIDKQSATELKALVEKRLSEELRNLKRINNLRRRR</sequence>
<keyword evidence="11" id="KW-0732">Signal</keyword>
<keyword evidence="6" id="KW-0067">ATP-binding</keyword>
<dbReference type="GO" id="GO:0045025">
    <property type="term" value="C:mitochondrial degradosome"/>
    <property type="evidence" value="ECO:0007669"/>
    <property type="project" value="EnsemblFungi"/>
</dbReference>
<reference evidence="13 14" key="1">
    <citation type="journal article" date="2009" name="Nature">
        <title>Evolution of pathogenicity and sexual reproduction in eight Candida genomes.</title>
        <authorList>
            <person name="Butler G."/>
            <person name="Rasmussen M.D."/>
            <person name="Lin M.F."/>
            <person name="Santos M.A."/>
            <person name="Sakthikumar S."/>
            <person name="Munro C.A."/>
            <person name="Rheinbay E."/>
            <person name="Grabherr M."/>
            <person name="Forche A."/>
            <person name="Reedy J.L."/>
            <person name="Agrafioti I."/>
            <person name="Arnaud M.B."/>
            <person name="Bates S."/>
            <person name="Brown A.J."/>
            <person name="Brunke S."/>
            <person name="Costanzo M.C."/>
            <person name="Fitzpatrick D.A."/>
            <person name="de Groot P.W."/>
            <person name="Harris D."/>
            <person name="Hoyer L.L."/>
            <person name="Hube B."/>
            <person name="Klis F.M."/>
            <person name="Kodira C."/>
            <person name="Lennard N."/>
            <person name="Logue M.E."/>
            <person name="Martin R."/>
            <person name="Neiman A.M."/>
            <person name="Nikolaou E."/>
            <person name="Quail M.A."/>
            <person name="Quinn J."/>
            <person name="Santos M.C."/>
            <person name="Schmitzberger F.F."/>
            <person name="Sherlock G."/>
            <person name="Shah P."/>
            <person name="Silverstein K.A."/>
            <person name="Skrzypek M.S."/>
            <person name="Soll D."/>
            <person name="Staggs R."/>
            <person name="Stansfield I."/>
            <person name="Stumpf M.P."/>
            <person name="Sudbery P.E."/>
            <person name="Srikantha T."/>
            <person name="Zeng Q."/>
            <person name="Berman J."/>
            <person name="Berriman M."/>
            <person name="Heitman J."/>
            <person name="Gow N.A."/>
            <person name="Lorenz M.C."/>
            <person name="Birren B.W."/>
            <person name="Kellis M."/>
            <person name="Cuomo C.A."/>
        </authorList>
    </citation>
    <scope>NUCLEOTIDE SEQUENCE [LARGE SCALE GENOMIC DNA]</scope>
    <source>
        <strain evidence="14">ATCC 11503 / BCRC 21390 / CBS 2605 / JCM 1781 / NBRC 1676 / NRRL YB-4239</strain>
    </source>
</reference>
<dbReference type="eggNOG" id="KOG0953">
    <property type="taxonomic scope" value="Eukaryota"/>
</dbReference>
<dbReference type="GO" id="GO:0000957">
    <property type="term" value="P:mitochondrial RNA catabolic process"/>
    <property type="evidence" value="ECO:0007669"/>
    <property type="project" value="EnsemblFungi"/>
</dbReference>
<organism evidence="13 14">
    <name type="scientific">Lodderomyces elongisporus (strain ATCC 11503 / CBS 2605 / JCM 1781 / NBRC 1676 / NRRL YB-4239)</name>
    <name type="common">Yeast</name>
    <name type="synonym">Saccharomyces elongisporus</name>
    <dbReference type="NCBI Taxonomy" id="379508"/>
    <lineage>
        <taxon>Eukaryota</taxon>
        <taxon>Fungi</taxon>
        <taxon>Dikarya</taxon>
        <taxon>Ascomycota</taxon>
        <taxon>Saccharomycotina</taxon>
        <taxon>Pichiomycetes</taxon>
        <taxon>Debaryomycetaceae</taxon>
        <taxon>Candida/Lodderomyces clade</taxon>
        <taxon>Lodderomyces</taxon>
    </lineage>
</organism>
<dbReference type="InterPro" id="IPR044774">
    <property type="entry name" value="Suv3_DEXQc"/>
</dbReference>
<dbReference type="GO" id="GO:0003724">
    <property type="term" value="F:RNA helicase activity"/>
    <property type="evidence" value="ECO:0007669"/>
    <property type="project" value="UniProtKB-EC"/>
</dbReference>
<dbReference type="InterPro" id="IPR050699">
    <property type="entry name" value="RNA-DNA_Helicase"/>
</dbReference>
<dbReference type="PROSITE" id="PS51194">
    <property type="entry name" value="HELICASE_CTER"/>
    <property type="match status" value="1"/>
</dbReference>
<dbReference type="OMA" id="FCEMIIF"/>
<name>A5DUK7_LODEL</name>
<evidence type="ECO:0000256" key="6">
    <source>
        <dbReference type="ARBA" id="ARBA00022840"/>
    </source>
</evidence>
<dbReference type="GO" id="GO:0000372">
    <property type="term" value="P:Group I intron splicing"/>
    <property type="evidence" value="ECO:0007669"/>
    <property type="project" value="EnsemblFungi"/>
</dbReference>
<comment type="subcellular location">
    <subcellularLocation>
        <location evidence="1">Mitochondrion</location>
    </subcellularLocation>
</comment>
<dbReference type="EC" id="3.6.4.13" evidence="2"/>